<dbReference type="EMBL" id="BMNZ01000002">
    <property type="protein sequence ID" value="GGM89200.1"/>
    <property type="molecule type" value="Genomic_DNA"/>
</dbReference>
<feature type="transmembrane region" description="Helical" evidence="1">
    <location>
        <begin position="57"/>
        <end position="77"/>
    </location>
</feature>
<organism evidence="2 3">
    <name type="scientific">Terrabacter tumescens</name>
    <dbReference type="NCBI Taxonomy" id="60443"/>
    <lineage>
        <taxon>Bacteria</taxon>
        <taxon>Bacillati</taxon>
        <taxon>Actinomycetota</taxon>
        <taxon>Actinomycetes</taxon>
        <taxon>Micrococcales</taxon>
        <taxon>Intrasporangiaceae</taxon>
        <taxon>Terrabacter</taxon>
    </lineage>
</organism>
<evidence type="ECO:0000313" key="3">
    <source>
        <dbReference type="Proteomes" id="UP000623461"/>
    </source>
</evidence>
<keyword evidence="1" id="KW-0812">Transmembrane</keyword>
<keyword evidence="1" id="KW-1133">Transmembrane helix</keyword>
<protein>
    <recommendedName>
        <fullName evidence="4">DUF2637 domain-containing protein</fullName>
    </recommendedName>
</protein>
<gene>
    <name evidence="2" type="ORF">GCM10009721_12990</name>
</gene>
<evidence type="ECO:0000313" key="2">
    <source>
        <dbReference type="EMBL" id="GGM89200.1"/>
    </source>
</evidence>
<sequence>MDAAQPPRSWWAIAFVTVTVVGLVALAWAVLMMHALTYGMTEVLGMAQVDPPDTDRYGFALAVGVAVDAAVTAALLWQLGRTVARQWPAWVTALLAAVVGGATGASALLLVLGINPLDVL</sequence>
<keyword evidence="3" id="KW-1185">Reference proteome</keyword>
<keyword evidence="1" id="KW-0472">Membrane</keyword>
<evidence type="ECO:0000256" key="1">
    <source>
        <dbReference type="SAM" id="Phobius"/>
    </source>
</evidence>
<feature type="transmembrane region" description="Helical" evidence="1">
    <location>
        <begin position="89"/>
        <end position="114"/>
    </location>
</feature>
<proteinExistence type="predicted"/>
<name>A0ABQ2HR41_9MICO</name>
<accession>A0ABQ2HR41</accession>
<dbReference type="Proteomes" id="UP000623461">
    <property type="component" value="Unassembled WGS sequence"/>
</dbReference>
<evidence type="ECO:0008006" key="4">
    <source>
        <dbReference type="Google" id="ProtNLM"/>
    </source>
</evidence>
<dbReference type="RefSeq" id="WP_030201164.1">
    <property type="nucleotide sequence ID" value="NZ_BMNZ01000002.1"/>
</dbReference>
<reference evidence="3" key="1">
    <citation type="journal article" date="2019" name="Int. J. Syst. Evol. Microbiol.">
        <title>The Global Catalogue of Microorganisms (GCM) 10K type strain sequencing project: providing services to taxonomists for standard genome sequencing and annotation.</title>
        <authorList>
            <consortium name="The Broad Institute Genomics Platform"/>
            <consortium name="The Broad Institute Genome Sequencing Center for Infectious Disease"/>
            <person name="Wu L."/>
            <person name="Ma J."/>
        </authorList>
    </citation>
    <scope>NUCLEOTIDE SEQUENCE [LARGE SCALE GENOMIC DNA]</scope>
    <source>
        <strain evidence="3">JCM 1365</strain>
    </source>
</reference>
<comment type="caution">
    <text evidence="2">The sequence shown here is derived from an EMBL/GenBank/DDBJ whole genome shotgun (WGS) entry which is preliminary data.</text>
</comment>
<feature type="transmembrane region" description="Helical" evidence="1">
    <location>
        <begin position="12"/>
        <end position="37"/>
    </location>
</feature>